<dbReference type="EMBL" id="LAZR01041754">
    <property type="protein sequence ID" value="KKL11193.1"/>
    <property type="molecule type" value="Genomic_DNA"/>
</dbReference>
<feature type="non-terminal residue" evidence="1">
    <location>
        <position position="482"/>
    </location>
</feature>
<comment type="caution">
    <text evidence="1">The sequence shown here is derived from an EMBL/GenBank/DDBJ whole genome shotgun (WGS) entry which is preliminary data.</text>
</comment>
<name>A0A0F9DGU7_9ZZZZ</name>
<sequence>EVKDATSKAPIGGDMNVTLYYPNGTKTPFELFSSSGTIKNSTLYYDFGNQTILNLNNSITTFGEFHITFLFFNGTALGYNALTIYIDAYDVQLNNFQYSSNLKKNILSGELKNRVFNNYTSLIGSINETTGINRTDFYPIYNQDINQLFTYELGEEILPVTLKSFKQSENLLNPAEIINFRATIQNSHSFIPVDIKINVKLVSFANEDWIIAESTSQNMKLNFSGHPDDTFEFNLNLTIPTLDLATNIWKGVNSPIRLGGAKTVVTVFIEDNDVGTYKPLDYSLISNFTNTIFEGHILGLRITEEITSRNILNVFEREESLYFPNNITFLVNIFDRNFVSSYNQFSDEFTLQLNSEFINITIIPNNIIKGQAFTLSSVLTTEFGIELESKNVSCKYFDGNSWIFISSVYTDSNGLVMFLVNTLEIDIEEDLLLQLSWEGDTINAISKNISVSIWHEINNFSISIRQDNVQIYRNRFTTLTIT</sequence>
<evidence type="ECO:0000313" key="1">
    <source>
        <dbReference type="EMBL" id="KKL11193.1"/>
    </source>
</evidence>
<reference evidence="1" key="1">
    <citation type="journal article" date="2015" name="Nature">
        <title>Complex archaea that bridge the gap between prokaryotes and eukaryotes.</title>
        <authorList>
            <person name="Spang A."/>
            <person name="Saw J.H."/>
            <person name="Jorgensen S.L."/>
            <person name="Zaremba-Niedzwiedzka K."/>
            <person name="Martijn J."/>
            <person name="Lind A.E."/>
            <person name="van Eijk R."/>
            <person name="Schleper C."/>
            <person name="Guy L."/>
            <person name="Ettema T.J."/>
        </authorList>
    </citation>
    <scope>NUCLEOTIDE SEQUENCE</scope>
</reference>
<gene>
    <name evidence="1" type="ORF">LCGC14_2548270</name>
</gene>
<accession>A0A0F9DGU7</accession>
<feature type="non-terminal residue" evidence="1">
    <location>
        <position position="1"/>
    </location>
</feature>
<proteinExistence type="predicted"/>
<organism evidence="1">
    <name type="scientific">marine sediment metagenome</name>
    <dbReference type="NCBI Taxonomy" id="412755"/>
    <lineage>
        <taxon>unclassified sequences</taxon>
        <taxon>metagenomes</taxon>
        <taxon>ecological metagenomes</taxon>
    </lineage>
</organism>
<dbReference type="AlphaFoldDB" id="A0A0F9DGU7"/>
<protein>
    <submittedName>
        <fullName evidence="1">Uncharacterized protein</fullName>
    </submittedName>
</protein>